<dbReference type="RefSeq" id="WP_379664463.1">
    <property type="nucleotide sequence ID" value="NZ_JBHULH010000001.1"/>
</dbReference>
<organism evidence="3 4">
    <name type="scientific">Pseudotenacibaculum haliotis</name>
    <dbReference type="NCBI Taxonomy" id="1862138"/>
    <lineage>
        <taxon>Bacteria</taxon>
        <taxon>Pseudomonadati</taxon>
        <taxon>Bacteroidota</taxon>
        <taxon>Flavobacteriia</taxon>
        <taxon>Flavobacteriales</taxon>
        <taxon>Flavobacteriaceae</taxon>
        <taxon>Pseudotenacibaculum</taxon>
    </lineage>
</organism>
<dbReference type="PANTHER" id="PTHR37464:SF1">
    <property type="entry name" value="BLL2463 PROTEIN"/>
    <property type="match status" value="1"/>
</dbReference>
<accession>A0ABW5LLM2</accession>
<dbReference type="InterPro" id="IPR024163">
    <property type="entry name" value="Aerotolerance_reg_N"/>
</dbReference>
<reference evidence="4" key="1">
    <citation type="journal article" date="2019" name="Int. J. Syst. Evol. Microbiol.">
        <title>The Global Catalogue of Microorganisms (GCM) 10K type strain sequencing project: providing services to taxonomists for standard genome sequencing and annotation.</title>
        <authorList>
            <consortium name="The Broad Institute Genomics Platform"/>
            <consortium name="The Broad Institute Genome Sequencing Center for Infectious Disease"/>
            <person name="Wu L."/>
            <person name="Ma J."/>
        </authorList>
    </citation>
    <scope>NUCLEOTIDE SEQUENCE [LARGE SCALE GENOMIC DNA]</scope>
    <source>
        <strain evidence="4">KCTC 52127</strain>
    </source>
</reference>
<dbReference type="InterPro" id="IPR011933">
    <property type="entry name" value="Double_TM_dom"/>
</dbReference>
<comment type="caution">
    <text evidence="3">The sequence shown here is derived from an EMBL/GenBank/DDBJ whole genome shotgun (WGS) entry which is preliminary data.</text>
</comment>
<evidence type="ECO:0000256" key="1">
    <source>
        <dbReference type="SAM" id="Phobius"/>
    </source>
</evidence>
<feature type="domain" description="Aerotolerance regulator N-terminal" evidence="2">
    <location>
        <begin position="1"/>
        <end position="76"/>
    </location>
</feature>
<feature type="transmembrane region" description="Helical" evidence="1">
    <location>
        <begin position="6"/>
        <end position="24"/>
    </location>
</feature>
<feature type="transmembrane region" description="Helical" evidence="1">
    <location>
        <begin position="626"/>
        <end position="649"/>
    </location>
</feature>
<protein>
    <submittedName>
        <fullName evidence="3">BatA domain-containing protein</fullName>
    </submittedName>
</protein>
<keyword evidence="1" id="KW-0812">Transmembrane</keyword>
<keyword evidence="4" id="KW-1185">Reference proteome</keyword>
<evidence type="ECO:0000313" key="3">
    <source>
        <dbReference type="EMBL" id="MFD2565737.1"/>
    </source>
</evidence>
<dbReference type="PANTHER" id="PTHR37464">
    <property type="entry name" value="BLL2463 PROTEIN"/>
    <property type="match status" value="1"/>
</dbReference>
<dbReference type="Proteomes" id="UP001597508">
    <property type="component" value="Unassembled WGS sequence"/>
</dbReference>
<proteinExistence type="predicted"/>
<evidence type="ECO:0000313" key="4">
    <source>
        <dbReference type="Proteomes" id="UP001597508"/>
    </source>
</evidence>
<dbReference type="EMBL" id="JBHULH010000001">
    <property type="protein sequence ID" value="MFD2565737.1"/>
    <property type="molecule type" value="Genomic_DNA"/>
</dbReference>
<name>A0ABW5LLM2_9FLAO</name>
<evidence type="ECO:0000259" key="2">
    <source>
        <dbReference type="Pfam" id="PF07584"/>
    </source>
</evidence>
<gene>
    <name evidence="3" type="ORF">ACFSRZ_00055</name>
</gene>
<dbReference type="NCBIfam" id="TIGR02226">
    <property type="entry name" value="two_anch"/>
    <property type="match status" value="1"/>
</dbReference>
<dbReference type="Pfam" id="PF07584">
    <property type="entry name" value="BatA"/>
    <property type="match status" value="1"/>
</dbReference>
<keyword evidence="1" id="KW-0472">Membrane</keyword>
<sequence length="651" mass="75564">MQFKHPEVFYFLLLLLIPILVHLFQLQKFKKVAFTNVSFLKKISLETRKSSRLKKWLILSTRLLGLLALLFTFSQPYFSSKKVEEKNHNFVYLDNSMSLNTNGSNGNKLRIATQELIENSSELDEYTLLTNDEIYRDLTKKEFEELLKNVPFSSKKGNLEQKLLEIESQKNTKSKTLYKNILISDFQYFTKNKNTKFTNVNSAFSLVKLKNSQQNNVSIDSMFISNNTADEINISFVIKNQGGEKKDIPVALYDDENLINKRSFSIEKDNAKNIEFSIPKTTNFKGKIQITFDDIFLFDNTFFFSINSQQKTQILSIGNDSDFLSRIFTQESFDFSSSSLQNVNYNTIPEQQLIVLNQLKNIPSVLQNSLVQFLKEGGHLLIIPDKELNISSYNTFFRLFANGSINEVRKDSLKITKINFDHPLYTNVFSKRVSNFQFPSVAYQFTNTLQGDQIISYENNRAFLQEISNPYSEVYWFSSPLDSKTTNFTNSPLIVPTIFNIGQRSLEVSKPFYTLQEENTIEINKKIKKDEILTISNEAESFIPLQQSYPNKVKLTTKEKPILPGFYKISLKEQALETIAYNISKEESSLDFYSTNELTKVNENFKVYDSIEELFTEINQKNEVQWLWKLFLAIAIVSLLLEILILKFFRT</sequence>
<keyword evidence="1" id="KW-1133">Transmembrane helix</keyword>